<reference evidence="3" key="1">
    <citation type="journal article" date="2019" name="Int. J. Syst. Evol. Microbiol.">
        <title>The Global Catalogue of Microorganisms (GCM) 10K type strain sequencing project: providing services to taxonomists for standard genome sequencing and annotation.</title>
        <authorList>
            <consortium name="The Broad Institute Genomics Platform"/>
            <consortium name="The Broad Institute Genome Sequencing Center for Infectious Disease"/>
            <person name="Wu L."/>
            <person name="Ma J."/>
        </authorList>
    </citation>
    <scope>NUCLEOTIDE SEQUENCE [LARGE SCALE GENOMIC DNA]</scope>
    <source>
        <strain evidence="3">JCM 12607</strain>
    </source>
</reference>
<name>A0ABW2WT98_9ACTN</name>
<proteinExistence type="predicted"/>
<organism evidence="2 3">
    <name type="scientific">Streptomyces sanglieri</name>
    <dbReference type="NCBI Taxonomy" id="193460"/>
    <lineage>
        <taxon>Bacteria</taxon>
        <taxon>Bacillati</taxon>
        <taxon>Actinomycetota</taxon>
        <taxon>Actinomycetes</taxon>
        <taxon>Kitasatosporales</taxon>
        <taxon>Streptomycetaceae</taxon>
        <taxon>Streptomyces</taxon>
    </lineage>
</organism>
<dbReference type="Proteomes" id="UP001596915">
    <property type="component" value="Unassembled WGS sequence"/>
</dbReference>
<feature type="region of interest" description="Disordered" evidence="1">
    <location>
        <begin position="24"/>
        <end position="74"/>
    </location>
</feature>
<accession>A0ABW2WT98</accession>
<dbReference type="EMBL" id="JBHTGL010000008">
    <property type="protein sequence ID" value="MFD0624734.1"/>
    <property type="molecule type" value="Genomic_DNA"/>
</dbReference>
<feature type="compositionally biased region" description="Gly residues" evidence="1">
    <location>
        <begin position="56"/>
        <end position="66"/>
    </location>
</feature>
<gene>
    <name evidence="2" type="ORF">ACFQ2K_20300</name>
</gene>
<protein>
    <submittedName>
        <fullName evidence="2">Uncharacterized protein</fullName>
    </submittedName>
</protein>
<evidence type="ECO:0000256" key="1">
    <source>
        <dbReference type="SAM" id="MobiDB-lite"/>
    </source>
</evidence>
<keyword evidence="3" id="KW-1185">Reference proteome</keyword>
<feature type="compositionally biased region" description="Basic and acidic residues" evidence="1">
    <location>
        <begin position="34"/>
        <end position="44"/>
    </location>
</feature>
<sequence>MLAFDQHQSLNGYAYGNNNPVTSADPTGMWIDDGTGHSEPRRDGGPAGPSSPTPGKAGGTASGGRGKTSAGAAHATRNQEYAQHHNDNYEKIARECRLDQLINGEYGEVADIAGDAAKMNCKLGGGMMCGLSDFFTEELVKKQVEKYLEGVLGRIDESWGRNWGPKARRKTGLSFDLGFSDEEFETAFYLARKGYDVMSRDDTEGGDAYVNDVRVDFKRVTTDKSSTIVDRLGSANKQAARGCAWRLWTCGRVEPVKRRHERH</sequence>
<comment type="caution">
    <text evidence="2">The sequence shown here is derived from an EMBL/GenBank/DDBJ whole genome shotgun (WGS) entry which is preliminary data.</text>
</comment>
<evidence type="ECO:0000313" key="3">
    <source>
        <dbReference type="Proteomes" id="UP001596915"/>
    </source>
</evidence>
<evidence type="ECO:0000313" key="2">
    <source>
        <dbReference type="EMBL" id="MFD0624734.1"/>
    </source>
</evidence>